<dbReference type="Gene3D" id="1.25.40.10">
    <property type="entry name" value="Tetratricopeptide repeat domain"/>
    <property type="match status" value="1"/>
</dbReference>
<dbReference type="InterPro" id="IPR024111">
    <property type="entry name" value="PEX5/PEX5L"/>
</dbReference>
<dbReference type="SMART" id="SM00028">
    <property type="entry name" value="TPR"/>
    <property type="match status" value="4"/>
</dbReference>
<feature type="compositionally biased region" description="Polar residues" evidence="9">
    <location>
        <begin position="298"/>
        <end position="318"/>
    </location>
</feature>
<reference evidence="10" key="3">
    <citation type="submission" date="2024-01" db="EMBL/GenBank/DDBJ databases">
        <authorList>
            <person name="Coelho M.A."/>
            <person name="David-Palma M."/>
            <person name="Shea T."/>
            <person name="Sun S."/>
            <person name="Cuomo C.A."/>
            <person name="Heitman J."/>
        </authorList>
    </citation>
    <scope>NUCLEOTIDE SEQUENCE</scope>
    <source>
        <strain evidence="10">CBS 7841</strain>
    </source>
</reference>
<keyword evidence="11" id="KW-1185">Reference proteome</keyword>
<proteinExistence type="inferred from homology"/>
<evidence type="ECO:0000256" key="4">
    <source>
        <dbReference type="ARBA" id="ARBA00022490"/>
    </source>
</evidence>
<feature type="region of interest" description="Disordered" evidence="9">
    <location>
        <begin position="290"/>
        <end position="319"/>
    </location>
</feature>
<sequence length="801" mass="89795">METFFSGAAMECGPSNAVKALARKTDVDRAIQQDRLVSSHGASASKSPFTSHTHKHSLVIQHAQPTLSEPFDLSSLKQHLSPTLSSVPGTSQSHNRTVPWAQEFPQQFHAQDRLSNSSPNWINEFAGHTPPPKTREQAISTQAAGPAPWETSHLQRQQRPQNYVNVPFDHLTSSIDHPPFQRHVNEHPQGFAVADNGKNSSTNSENFSEPQDLLALTARSFAETMDNDSTVLSQNPKLKQSKFMSLVRGIGNGNIVMQERPLTQNEDIVSDISFVKREENGLWLEQFRNETAEKQDTKPASGTPSHTHVRVNYQSSPYPQGEKNYPALSSWAPLMSNASPSPYIPSFQNGNSTNNNKVWEEQFRDQEAIVQSTISTREEVQAATEYDKQKSVHFAHSTLDKERSTVPDKLEEALASNTSIPGSGWGWSEAGLTDDIDEEVFAHFNGQINYAHSDMGGGVGKHEEWAQLQNGEEQLYKNTPTKPQLRGMRLRENSERYLFHAKNPYAANRNEVIHEMLIHDSPTIKSVLELEARVQEIPTSHEAWYTLGLKQQENEREDQAILALSKVIQIEPTFRPAYLALAVSYTNENEGEAACTMLDRWINLGQNDQQFEAITEPDSRSALIERLINIARRNPSQIDADVQVALGVLFNMVGGEDYMKAEDCFSAALAVRPNDWLLFNRLGATRANSGRSNEAIHYYNKALLLHPNFVRARFNLGISYMNLGQYPAAAQAIIDALRLQHADASEAYGFETDGKRAKGVTTESLWNNLRSACFYMNRQDLIKSIDERDLASMPLNFVDER</sequence>
<evidence type="ECO:0000256" key="2">
    <source>
        <dbReference type="ARBA" id="ARBA00004496"/>
    </source>
</evidence>
<evidence type="ECO:0008006" key="12">
    <source>
        <dbReference type="Google" id="ProtNLM"/>
    </source>
</evidence>
<dbReference type="KEGG" id="cdep:91084662"/>
<dbReference type="Proteomes" id="UP000094043">
    <property type="component" value="Chromosome 1"/>
</dbReference>
<reference evidence="10" key="1">
    <citation type="submission" date="2016-06" db="EMBL/GenBank/DDBJ databases">
        <authorList>
            <person name="Cuomo C."/>
            <person name="Litvintseva A."/>
            <person name="Heitman J."/>
            <person name="Chen Y."/>
            <person name="Sun S."/>
            <person name="Springer D."/>
            <person name="Dromer F."/>
            <person name="Young S."/>
            <person name="Zeng Q."/>
            <person name="Chapman S."/>
            <person name="Gujja S."/>
            <person name="Saif S."/>
            <person name="Birren B."/>
        </authorList>
    </citation>
    <scope>NUCLEOTIDE SEQUENCE</scope>
    <source>
        <strain evidence="10">CBS 7841</strain>
    </source>
</reference>
<gene>
    <name evidence="10" type="ORF">L203_100446</name>
</gene>
<evidence type="ECO:0000313" key="10">
    <source>
        <dbReference type="EMBL" id="WVN85301.1"/>
    </source>
</evidence>
<keyword evidence="6 8" id="KW-0802">TPR repeat</keyword>
<dbReference type="GeneID" id="91084662"/>
<dbReference type="PROSITE" id="PS50005">
    <property type="entry name" value="TPR"/>
    <property type="match status" value="3"/>
</dbReference>
<organism evidence="10 11">
    <name type="scientific">Cryptococcus depauperatus CBS 7841</name>
    <dbReference type="NCBI Taxonomy" id="1295531"/>
    <lineage>
        <taxon>Eukaryota</taxon>
        <taxon>Fungi</taxon>
        <taxon>Dikarya</taxon>
        <taxon>Basidiomycota</taxon>
        <taxon>Agaricomycotina</taxon>
        <taxon>Tremellomycetes</taxon>
        <taxon>Tremellales</taxon>
        <taxon>Cryptococcaceae</taxon>
        <taxon>Cryptococcus</taxon>
    </lineage>
</organism>
<evidence type="ECO:0000256" key="1">
    <source>
        <dbReference type="ARBA" id="ARBA00004275"/>
    </source>
</evidence>
<comment type="similarity">
    <text evidence="3">Belongs to the peroxisomal targeting signal receptor family.</text>
</comment>
<dbReference type="PANTHER" id="PTHR10130">
    <property type="entry name" value="PEROXISOMAL TARGETING SIGNAL 1 RECEPTOR PEX5"/>
    <property type="match status" value="1"/>
</dbReference>
<evidence type="ECO:0000256" key="6">
    <source>
        <dbReference type="ARBA" id="ARBA00022803"/>
    </source>
</evidence>
<dbReference type="SUPFAM" id="SSF48452">
    <property type="entry name" value="TPR-like"/>
    <property type="match status" value="1"/>
</dbReference>
<reference evidence="10" key="2">
    <citation type="journal article" date="2022" name="Elife">
        <title>Obligate sexual reproduction of a homothallic fungus closely related to the Cryptococcus pathogenic species complex.</title>
        <authorList>
            <person name="Passer A.R."/>
            <person name="Clancey S.A."/>
            <person name="Shea T."/>
            <person name="David-Palma M."/>
            <person name="Averette A.F."/>
            <person name="Boekhout T."/>
            <person name="Porcel B.M."/>
            <person name="Nowrousian M."/>
            <person name="Cuomo C.A."/>
            <person name="Sun S."/>
            <person name="Heitman J."/>
            <person name="Coelho M.A."/>
        </authorList>
    </citation>
    <scope>NUCLEOTIDE SEQUENCE</scope>
    <source>
        <strain evidence="10">CBS 7841</strain>
    </source>
</reference>
<evidence type="ECO:0000256" key="9">
    <source>
        <dbReference type="SAM" id="MobiDB-lite"/>
    </source>
</evidence>
<accession>A0AAJ8JN42</accession>
<dbReference type="EMBL" id="CP143784">
    <property type="protein sequence ID" value="WVN85301.1"/>
    <property type="molecule type" value="Genomic_DNA"/>
</dbReference>
<dbReference type="GO" id="GO:0016560">
    <property type="term" value="P:protein import into peroxisome matrix, docking"/>
    <property type="evidence" value="ECO:0007669"/>
    <property type="project" value="TreeGrafter"/>
</dbReference>
<keyword evidence="5" id="KW-0677">Repeat</keyword>
<dbReference type="InterPro" id="IPR019734">
    <property type="entry name" value="TPR_rpt"/>
</dbReference>
<feature type="repeat" description="TPR" evidence="8">
    <location>
        <begin position="710"/>
        <end position="743"/>
    </location>
</feature>
<dbReference type="Pfam" id="PF13432">
    <property type="entry name" value="TPR_16"/>
    <property type="match status" value="1"/>
</dbReference>
<comment type="subcellular location">
    <subcellularLocation>
        <location evidence="2">Cytoplasm</location>
    </subcellularLocation>
    <subcellularLocation>
        <location evidence="1">Peroxisome</location>
    </subcellularLocation>
</comment>
<feature type="repeat" description="TPR" evidence="8">
    <location>
        <begin position="676"/>
        <end position="709"/>
    </location>
</feature>
<dbReference type="GO" id="GO:0005829">
    <property type="term" value="C:cytosol"/>
    <property type="evidence" value="ECO:0007669"/>
    <property type="project" value="TreeGrafter"/>
</dbReference>
<evidence type="ECO:0000313" key="11">
    <source>
        <dbReference type="Proteomes" id="UP000094043"/>
    </source>
</evidence>
<dbReference type="PANTHER" id="PTHR10130:SF0">
    <property type="entry name" value="GH08708P"/>
    <property type="match status" value="1"/>
</dbReference>
<keyword evidence="4" id="KW-0963">Cytoplasm</keyword>
<dbReference type="InterPro" id="IPR011990">
    <property type="entry name" value="TPR-like_helical_dom_sf"/>
</dbReference>
<feature type="repeat" description="TPR" evidence="8">
    <location>
        <begin position="541"/>
        <end position="574"/>
    </location>
</feature>
<evidence type="ECO:0000256" key="7">
    <source>
        <dbReference type="ARBA" id="ARBA00023140"/>
    </source>
</evidence>
<dbReference type="GO" id="GO:0005052">
    <property type="term" value="F:peroxisome matrix targeting signal-1 binding"/>
    <property type="evidence" value="ECO:0007669"/>
    <property type="project" value="TreeGrafter"/>
</dbReference>
<dbReference type="RefSeq" id="XP_066066002.1">
    <property type="nucleotide sequence ID" value="XM_066209905.1"/>
</dbReference>
<evidence type="ECO:0000256" key="8">
    <source>
        <dbReference type="PROSITE-ProRule" id="PRU00339"/>
    </source>
</evidence>
<name>A0AAJ8JN42_9TREE</name>
<dbReference type="AlphaFoldDB" id="A0AAJ8JN42"/>
<evidence type="ECO:0000256" key="5">
    <source>
        <dbReference type="ARBA" id="ARBA00022737"/>
    </source>
</evidence>
<dbReference type="GO" id="GO:0005778">
    <property type="term" value="C:peroxisomal membrane"/>
    <property type="evidence" value="ECO:0007669"/>
    <property type="project" value="TreeGrafter"/>
</dbReference>
<keyword evidence="7" id="KW-0576">Peroxisome</keyword>
<protein>
    <recommendedName>
        <fullName evidence="12">Peroxin-5</fullName>
    </recommendedName>
</protein>
<evidence type="ECO:0000256" key="3">
    <source>
        <dbReference type="ARBA" id="ARBA00005348"/>
    </source>
</evidence>